<feature type="compositionally biased region" description="Polar residues" evidence="12">
    <location>
        <begin position="261"/>
        <end position="273"/>
    </location>
</feature>
<gene>
    <name evidence="14" type="ORF">RRG08_055999</name>
</gene>
<evidence type="ECO:0000256" key="12">
    <source>
        <dbReference type="SAM" id="MobiDB-lite"/>
    </source>
</evidence>
<evidence type="ECO:0000256" key="2">
    <source>
        <dbReference type="ARBA" id="ARBA00010831"/>
    </source>
</evidence>
<dbReference type="InterPro" id="IPR036236">
    <property type="entry name" value="Znf_C2H2_sf"/>
</dbReference>
<dbReference type="PROSITE" id="PS50157">
    <property type="entry name" value="ZINC_FINGER_C2H2_2"/>
    <property type="match status" value="5"/>
</dbReference>
<dbReference type="PROSITE" id="PS00028">
    <property type="entry name" value="ZINC_FINGER_C2H2_1"/>
    <property type="match status" value="4"/>
</dbReference>
<dbReference type="SUPFAM" id="SSF57667">
    <property type="entry name" value="beta-beta-alpha zinc fingers"/>
    <property type="match status" value="3"/>
</dbReference>
<feature type="region of interest" description="Disordered" evidence="12">
    <location>
        <begin position="261"/>
        <end position="284"/>
    </location>
</feature>
<evidence type="ECO:0000256" key="8">
    <source>
        <dbReference type="ARBA" id="ARBA00023125"/>
    </source>
</evidence>
<dbReference type="InterPro" id="IPR043359">
    <property type="entry name" value="GLI-like"/>
</dbReference>
<evidence type="ECO:0000313" key="14">
    <source>
        <dbReference type="EMBL" id="KAK3787278.1"/>
    </source>
</evidence>
<feature type="compositionally biased region" description="Polar residues" evidence="12">
    <location>
        <begin position="359"/>
        <end position="394"/>
    </location>
</feature>
<dbReference type="FunFam" id="3.30.160.60:FF:000031">
    <property type="entry name" value="GLI family zinc finger 3"/>
    <property type="match status" value="1"/>
</dbReference>
<evidence type="ECO:0000256" key="11">
    <source>
        <dbReference type="PROSITE-ProRule" id="PRU00042"/>
    </source>
</evidence>
<feature type="domain" description="C2H2-type" evidence="13">
    <location>
        <begin position="641"/>
        <end position="670"/>
    </location>
</feature>
<dbReference type="FunFam" id="3.30.160.60:FF:000048">
    <property type="entry name" value="GLI family zinc finger 3"/>
    <property type="match status" value="1"/>
</dbReference>
<reference evidence="14" key="1">
    <citation type="journal article" date="2023" name="G3 (Bethesda)">
        <title>A reference genome for the long-term kleptoplast-retaining sea slug Elysia crispata morphotype clarki.</title>
        <authorList>
            <person name="Eastman K.E."/>
            <person name="Pendleton A.L."/>
            <person name="Shaikh M.A."/>
            <person name="Suttiyut T."/>
            <person name="Ogas R."/>
            <person name="Tomko P."/>
            <person name="Gavelis G."/>
            <person name="Widhalm J.R."/>
            <person name="Wisecaver J.H."/>
        </authorList>
    </citation>
    <scope>NUCLEOTIDE SEQUENCE</scope>
    <source>
        <strain evidence="14">ECLA1</strain>
    </source>
</reference>
<keyword evidence="8" id="KW-0238">DNA-binding</keyword>
<dbReference type="EMBL" id="JAWDGP010001872">
    <property type="protein sequence ID" value="KAK3787278.1"/>
    <property type="molecule type" value="Genomic_DNA"/>
</dbReference>
<dbReference type="Gene3D" id="3.30.160.60">
    <property type="entry name" value="Classic Zinc Finger"/>
    <property type="match status" value="5"/>
</dbReference>
<dbReference type="GO" id="GO:0008270">
    <property type="term" value="F:zinc ion binding"/>
    <property type="evidence" value="ECO:0007669"/>
    <property type="project" value="UniProtKB-KW"/>
</dbReference>
<dbReference type="GO" id="GO:0000981">
    <property type="term" value="F:DNA-binding transcription factor activity, RNA polymerase II-specific"/>
    <property type="evidence" value="ECO:0007669"/>
    <property type="project" value="TreeGrafter"/>
</dbReference>
<dbReference type="PANTHER" id="PTHR45718:SF7">
    <property type="entry name" value="C2H2-TYPE DOMAIN-CONTAINING PROTEIN"/>
    <property type="match status" value="1"/>
</dbReference>
<dbReference type="FunFam" id="3.30.160.60:FF:000019">
    <property type="entry name" value="GLI family zinc finger 3"/>
    <property type="match status" value="1"/>
</dbReference>
<feature type="region of interest" description="Disordered" evidence="12">
    <location>
        <begin position="149"/>
        <end position="186"/>
    </location>
</feature>
<keyword evidence="7" id="KW-0805">Transcription regulation</keyword>
<feature type="region of interest" description="Disordered" evidence="12">
    <location>
        <begin position="797"/>
        <end position="856"/>
    </location>
</feature>
<evidence type="ECO:0000256" key="5">
    <source>
        <dbReference type="ARBA" id="ARBA00022771"/>
    </source>
</evidence>
<evidence type="ECO:0000256" key="6">
    <source>
        <dbReference type="ARBA" id="ARBA00022833"/>
    </source>
</evidence>
<dbReference type="InterPro" id="IPR013087">
    <property type="entry name" value="Znf_C2H2_type"/>
</dbReference>
<evidence type="ECO:0000256" key="3">
    <source>
        <dbReference type="ARBA" id="ARBA00022723"/>
    </source>
</evidence>
<evidence type="ECO:0000259" key="13">
    <source>
        <dbReference type="PROSITE" id="PS50157"/>
    </source>
</evidence>
<feature type="domain" description="C2H2-type" evidence="13">
    <location>
        <begin position="671"/>
        <end position="700"/>
    </location>
</feature>
<dbReference type="AlphaFoldDB" id="A0AAE1AGS0"/>
<dbReference type="GO" id="GO:0000978">
    <property type="term" value="F:RNA polymerase II cis-regulatory region sequence-specific DNA binding"/>
    <property type="evidence" value="ECO:0007669"/>
    <property type="project" value="TreeGrafter"/>
</dbReference>
<feature type="compositionally biased region" description="Polar residues" evidence="12">
    <location>
        <begin position="831"/>
        <end position="842"/>
    </location>
</feature>
<dbReference type="Pfam" id="PF00096">
    <property type="entry name" value="zf-C2H2"/>
    <property type="match status" value="3"/>
</dbReference>
<accession>A0AAE1AGS0</accession>
<feature type="compositionally biased region" description="Low complexity" evidence="12">
    <location>
        <begin position="150"/>
        <end position="162"/>
    </location>
</feature>
<dbReference type="SMART" id="SM00355">
    <property type="entry name" value="ZnF_C2H2"/>
    <property type="match status" value="5"/>
</dbReference>
<dbReference type="FunFam" id="3.30.160.60:FF:000036">
    <property type="entry name" value="GLI family zinc finger 3"/>
    <property type="match status" value="1"/>
</dbReference>
<dbReference type="Pfam" id="PF23561">
    <property type="entry name" value="zf-C2H2_15"/>
    <property type="match status" value="1"/>
</dbReference>
<feature type="domain" description="C2H2-type" evidence="13">
    <location>
        <begin position="574"/>
        <end position="604"/>
    </location>
</feature>
<comment type="caution">
    <text evidence="14">The sequence shown here is derived from an EMBL/GenBank/DDBJ whole genome shotgun (WGS) entry which is preliminary data.</text>
</comment>
<feature type="compositionally biased region" description="Polar residues" evidence="12">
    <location>
        <begin position="804"/>
        <end position="820"/>
    </location>
</feature>
<evidence type="ECO:0000256" key="4">
    <source>
        <dbReference type="ARBA" id="ARBA00022737"/>
    </source>
</evidence>
<evidence type="ECO:0000256" key="9">
    <source>
        <dbReference type="ARBA" id="ARBA00023163"/>
    </source>
</evidence>
<evidence type="ECO:0000256" key="1">
    <source>
        <dbReference type="ARBA" id="ARBA00004123"/>
    </source>
</evidence>
<evidence type="ECO:0000313" key="15">
    <source>
        <dbReference type="Proteomes" id="UP001283361"/>
    </source>
</evidence>
<keyword evidence="5 11" id="KW-0863">Zinc-finger</keyword>
<feature type="region of interest" description="Disordered" evidence="12">
    <location>
        <begin position="304"/>
        <end position="327"/>
    </location>
</feature>
<sequence>MNGTPSRAGHVPTRHPQGTIPMLRVQSDTPVPGPSPSPSQHASGSALPAITSPRPPLVTGRRGKMTWGVSHNMGVTPTSSFPNKNLKQEVQSGGYGPQCIPLMPRHDNVLNNTIFSNSTNNNNNNNINNKSFDFFNGMNITNNASNVSANKNINSSNGTNNSLPNSGRHFLQPKLPAVSSTTSTSVGQNQMSMLSLQNLYTHTPTPSEVSSLLTGRSIHSPAHTLALTPVHTPRPDKHVFLEPAAPVKHADWQHYKPLPSGASSSMDAVSDNDSVAVPGSATTSHNYCSSTLSLPYPSGGVDTSPFPSRFNSPRHSASIHAPRASQKRALSISPSLSDGIDVAHIIRLSPTCLGPYLASRNSSTSGSPQPGHQGSFSHLSARNSSPFSSQNSGQPHRRVGAGFTPLGIKSEGMDIYMGPGEQNVAPAHGLDDILSNAYVARQSEMPFIEYNCAAGRFPNDAGMLGSGIDNNQGYAGTTGELMPSCMLAGPGSNGISSNGNISSLNNSHTISNNSNMGGLANNTSTMMNMNGGMGASLQQVLSPNSGMQQLGLSPGPAASDASGLEAELEEDETTVCGWMDCGLTFSGQEELVRHLEKAHIDQRKGDEFTCFWQGCPRRFRPFNARYKLLIHMRVHSGEKPNKCTFEGCTKAFSRLENLKIHLRSHTGERPYLCQTPGCNKAFSNSSDRAKHQRTHKDTKPYACQVPGCTKRYTDPSSLRKHVKNHSKEQLQQQKKKLKKDGPECVGMVGGVTGGADPLSNCLTIQQLRPDQTLALPMEHSDVTISCNNHDVFPSFTFSSSHSSRCGTATGSSTLSSQQSPGGLAVLEETGESMSTYPSTPTNLLSPRPLPPIPRHSASYTQQYSSCLYGNNSTDVSASQLRPQYPPAYTGFSSCRMGAMQGQVMMNMQGLQGFDPDTFGGTLDSLAQPAFPDSASLQPFESLAVPNDAGMQQFLQLNAIDRCNSRTSIYADGTN</sequence>
<keyword evidence="4" id="KW-0677">Repeat</keyword>
<keyword evidence="3" id="KW-0479">Metal-binding</keyword>
<evidence type="ECO:0000256" key="7">
    <source>
        <dbReference type="ARBA" id="ARBA00023015"/>
    </source>
</evidence>
<feature type="compositionally biased region" description="Polar residues" evidence="12">
    <location>
        <begin position="305"/>
        <end position="315"/>
    </location>
</feature>
<feature type="region of interest" description="Disordered" evidence="12">
    <location>
        <begin position="359"/>
        <end position="403"/>
    </location>
</feature>
<dbReference type="InterPro" id="IPR056436">
    <property type="entry name" value="Znf-C2H2_ZIC1-5/GLI1-3-like"/>
</dbReference>
<protein>
    <recommendedName>
        <fullName evidence="13">C2H2-type domain-containing protein</fullName>
    </recommendedName>
</protein>
<dbReference type="GO" id="GO:0005634">
    <property type="term" value="C:nucleus"/>
    <property type="evidence" value="ECO:0007669"/>
    <property type="project" value="UniProtKB-SubCell"/>
</dbReference>
<dbReference type="Proteomes" id="UP001283361">
    <property type="component" value="Unassembled WGS sequence"/>
</dbReference>
<comment type="subcellular location">
    <subcellularLocation>
        <location evidence="1">Nucleus</location>
    </subcellularLocation>
</comment>
<dbReference type="PANTHER" id="PTHR45718">
    <property type="entry name" value="TRANSCRIPTIONAL ACTIVATOR CUBITUS INTERRUPTUS"/>
    <property type="match status" value="1"/>
</dbReference>
<name>A0AAE1AGS0_9GAST</name>
<proteinExistence type="inferred from homology"/>
<organism evidence="14 15">
    <name type="scientific">Elysia crispata</name>
    <name type="common">lettuce slug</name>
    <dbReference type="NCBI Taxonomy" id="231223"/>
    <lineage>
        <taxon>Eukaryota</taxon>
        <taxon>Metazoa</taxon>
        <taxon>Spiralia</taxon>
        <taxon>Lophotrochozoa</taxon>
        <taxon>Mollusca</taxon>
        <taxon>Gastropoda</taxon>
        <taxon>Heterobranchia</taxon>
        <taxon>Euthyneura</taxon>
        <taxon>Panpulmonata</taxon>
        <taxon>Sacoglossa</taxon>
        <taxon>Placobranchoidea</taxon>
        <taxon>Plakobranchidae</taxon>
        <taxon>Elysia</taxon>
    </lineage>
</organism>
<keyword evidence="10" id="KW-0539">Nucleus</keyword>
<keyword evidence="15" id="KW-1185">Reference proteome</keyword>
<feature type="domain" description="C2H2-type" evidence="13">
    <location>
        <begin position="701"/>
        <end position="730"/>
    </location>
</feature>
<keyword evidence="9" id="KW-0804">Transcription</keyword>
<feature type="region of interest" description="Disordered" evidence="12">
    <location>
        <begin position="1"/>
        <end position="59"/>
    </location>
</feature>
<feature type="domain" description="C2H2-type" evidence="13">
    <location>
        <begin position="613"/>
        <end position="640"/>
    </location>
</feature>
<comment type="similarity">
    <text evidence="2">Belongs to the GLI C2H2-type zinc-finger protein family.</text>
</comment>
<keyword evidence="6" id="KW-0862">Zinc</keyword>
<evidence type="ECO:0000256" key="10">
    <source>
        <dbReference type="ARBA" id="ARBA00023242"/>
    </source>
</evidence>